<keyword evidence="1" id="KW-0472">Membrane</keyword>
<proteinExistence type="predicted"/>
<keyword evidence="1" id="KW-0812">Transmembrane</keyword>
<keyword evidence="1" id="KW-1133">Transmembrane helix</keyword>
<accession>A0A4U5MS91</accession>
<comment type="caution">
    <text evidence="2">The sequence shown here is derived from an EMBL/GenBank/DDBJ whole genome shotgun (WGS) entry which is preliminary data.</text>
</comment>
<feature type="transmembrane region" description="Helical" evidence="1">
    <location>
        <begin position="21"/>
        <end position="46"/>
    </location>
</feature>
<organism evidence="2 3">
    <name type="scientific">Steinernema carpocapsae</name>
    <name type="common">Entomopathogenic nematode</name>
    <dbReference type="NCBI Taxonomy" id="34508"/>
    <lineage>
        <taxon>Eukaryota</taxon>
        <taxon>Metazoa</taxon>
        <taxon>Ecdysozoa</taxon>
        <taxon>Nematoda</taxon>
        <taxon>Chromadorea</taxon>
        <taxon>Rhabditida</taxon>
        <taxon>Tylenchina</taxon>
        <taxon>Panagrolaimomorpha</taxon>
        <taxon>Strongyloidoidea</taxon>
        <taxon>Steinernematidae</taxon>
        <taxon>Steinernema</taxon>
    </lineage>
</organism>
<feature type="transmembrane region" description="Helical" evidence="1">
    <location>
        <begin position="88"/>
        <end position="112"/>
    </location>
</feature>
<gene>
    <name evidence="2" type="ORF">L596_020010</name>
</gene>
<evidence type="ECO:0000313" key="2">
    <source>
        <dbReference type="EMBL" id="TKR72587.1"/>
    </source>
</evidence>
<reference evidence="2 3" key="1">
    <citation type="journal article" date="2015" name="Genome Biol.">
        <title>Comparative genomics of Steinernema reveals deeply conserved gene regulatory networks.</title>
        <authorList>
            <person name="Dillman A.R."/>
            <person name="Macchietto M."/>
            <person name="Porter C.F."/>
            <person name="Rogers A."/>
            <person name="Williams B."/>
            <person name="Antoshechkin I."/>
            <person name="Lee M.M."/>
            <person name="Goodwin Z."/>
            <person name="Lu X."/>
            <person name="Lewis E.E."/>
            <person name="Goodrich-Blair H."/>
            <person name="Stock S.P."/>
            <person name="Adams B.J."/>
            <person name="Sternberg P.W."/>
            <person name="Mortazavi A."/>
        </authorList>
    </citation>
    <scope>NUCLEOTIDE SEQUENCE [LARGE SCALE GENOMIC DNA]</scope>
    <source>
        <strain evidence="2 3">ALL</strain>
    </source>
</reference>
<evidence type="ECO:0000256" key="1">
    <source>
        <dbReference type="SAM" id="Phobius"/>
    </source>
</evidence>
<evidence type="ECO:0000313" key="3">
    <source>
        <dbReference type="Proteomes" id="UP000298663"/>
    </source>
</evidence>
<sequence>MQEEQSVLQRKEKPEKRKSCCLSFSIPVTLAELIAVLIIIGTLYSLSALSYRDPFSAAFIALNLLVCFIAVVALCSVCMWYHKGLLPLLILLYIASVALSLGFVISAISILMTSGKTQEMRWEILKATACAQPVTISCTIIVHRCYAYLKKQSSVVESIWQSKLGDLV</sequence>
<feature type="transmembrane region" description="Helical" evidence="1">
    <location>
        <begin position="58"/>
        <end position="81"/>
    </location>
</feature>
<reference evidence="2 3" key="2">
    <citation type="journal article" date="2019" name="G3 (Bethesda)">
        <title>Hybrid Assembly of the Genome of the Entomopathogenic Nematode Steinernema carpocapsae Identifies the X-Chromosome.</title>
        <authorList>
            <person name="Serra L."/>
            <person name="Macchietto M."/>
            <person name="Macias-Munoz A."/>
            <person name="McGill C.J."/>
            <person name="Rodriguez I.M."/>
            <person name="Rodriguez B."/>
            <person name="Murad R."/>
            <person name="Mortazavi A."/>
        </authorList>
    </citation>
    <scope>NUCLEOTIDE SEQUENCE [LARGE SCALE GENOMIC DNA]</scope>
    <source>
        <strain evidence="2 3">ALL</strain>
    </source>
</reference>
<keyword evidence="3" id="KW-1185">Reference proteome</keyword>
<protein>
    <submittedName>
        <fullName evidence="2">Uncharacterized protein</fullName>
    </submittedName>
</protein>
<dbReference type="AlphaFoldDB" id="A0A4U5MS91"/>
<dbReference type="Proteomes" id="UP000298663">
    <property type="component" value="Unassembled WGS sequence"/>
</dbReference>
<name>A0A4U5MS91_STECR</name>
<dbReference type="EMBL" id="AZBU02000006">
    <property type="protein sequence ID" value="TKR72587.1"/>
    <property type="molecule type" value="Genomic_DNA"/>
</dbReference>